<proteinExistence type="predicted"/>
<protein>
    <submittedName>
        <fullName evidence="1">Uncharacterized protein</fullName>
    </submittedName>
</protein>
<dbReference type="EMBL" id="SWJZ01000019">
    <property type="protein sequence ID" value="TKD22504.1"/>
    <property type="molecule type" value="Genomic_DNA"/>
</dbReference>
<comment type="caution">
    <text evidence="1">The sequence shown here is derived from an EMBL/GenBank/DDBJ whole genome shotgun (WGS) entry which is preliminary data.</text>
</comment>
<dbReference type="Proteomes" id="UP000310597">
    <property type="component" value="Unassembled WGS sequence"/>
</dbReference>
<evidence type="ECO:0000313" key="1">
    <source>
        <dbReference type="EMBL" id="TKD22504.1"/>
    </source>
</evidence>
<reference evidence="1 2" key="1">
    <citation type="submission" date="2019-04" db="EMBL/GenBank/DDBJ databases">
        <title>Draft Whole-Genome sequence of the purple photosynthetic bacterium Rhodobacter capsulatus SP108 with an indigenous class A beta-lactamase.</title>
        <authorList>
            <person name="Robertson S."/>
            <person name="Meyer T.E."/>
            <person name="Kyndt J.A."/>
        </authorList>
    </citation>
    <scope>NUCLEOTIDE SEQUENCE [LARGE SCALE GENOMIC DNA]</scope>
    <source>
        <strain evidence="1 2">SP108</strain>
    </source>
</reference>
<dbReference type="AlphaFoldDB" id="A0A4U1JTA7"/>
<sequence>MNDLPFSDGVDDVQYVYRFQHRSDLRQMREAVGENLTPSLWSSKRGCPHKHYVKLASSLPEGQAIYTLSVWRSEAAAWRGWLRSENANDRVLLRIPRNALSRSQLRCIDDDYLPNEAFLLYEVGPYADGQVYGTTRIPWSVISQTEAVWRPIQADEEDLRGVGNPFSDNYSNGDVPSQDLDSDFGLPGDEIILREHLRFLAKLHTELSSFSRWNIIEIYKSCAALKALQILWLGLNHSEPRISAAIRRISSILPRDHPAYRYLKASGQISDR</sequence>
<gene>
    <name evidence="1" type="ORF">FBT96_06465</name>
</gene>
<name>A0A4U1JTA7_RHOCA</name>
<organism evidence="1 2">
    <name type="scientific">Rhodobacter capsulatus</name>
    <name type="common">Rhodopseudomonas capsulata</name>
    <dbReference type="NCBI Taxonomy" id="1061"/>
    <lineage>
        <taxon>Bacteria</taxon>
        <taxon>Pseudomonadati</taxon>
        <taxon>Pseudomonadota</taxon>
        <taxon>Alphaproteobacteria</taxon>
        <taxon>Rhodobacterales</taxon>
        <taxon>Rhodobacter group</taxon>
        <taxon>Rhodobacter</taxon>
    </lineage>
</organism>
<evidence type="ECO:0000313" key="2">
    <source>
        <dbReference type="Proteomes" id="UP000310597"/>
    </source>
</evidence>
<accession>A0A4U1JTA7</accession>